<proteinExistence type="predicted"/>
<name>A0AAV1E3F8_OLDCO</name>
<dbReference type="AlphaFoldDB" id="A0AAV1E3F8"/>
<gene>
    <name evidence="1" type="ORF">OLC1_LOCUS21404</name>
</gene>
<keyword evidence="2" id="KW-1185">Reference proteome</keyword>
<sequence>MHAAVILLKDRFDQGDGIDYSPAFATDETFATKKEAAAYAKGIANFYNMELSVSSHKDNTTILLCHKGRRYQGQQVDENVRVRANTKTQMTGCQFRVTIYKTYDRWAIRVYPGPLGMHNHSLKDPPRVRRPLSEEVKELIKEYSKAGTKAVHILRAIWT</sequence>
<accession>A0AAV1E3F8</accession>
<organism evidence="1 2">
    <name type="scientific">Oldenlandia corymbosa var. corymbosa</name>
    <dbReference type="NCBI Taxonomy" id="529605"/>
    <lineage>
        <taxon>Eukaryota</taxon>
        <taxon>Viridiplantae</taxon>
        <taxon>Streptophyta</taxon>
        <taxon>Embryophyta</taxon>
        <taxon>Tracheophyta</taxon>
        <taxon>Spermatophyta</taxon>
        <taxon>Magnoliopsida</taxon>
        <taxon>eudicotyledons</taxon>
        <taxon>Gunneridae</taxon>
        <taxon>Pentapetalae</taxon>
        <taxon>asterids</taxon>
        <taxon>lamiids</taxon>
        <taxon>Gentianales</taxon>
        <taxon>Rubiaceae</taxon>
        <taxon>Rubioideae</taxon>
        <taxon>Spermacoceae</taxon>
        <taxon>Hedyotis-Oldenlandia complex</taxon>
        <taxon>Oldenlandia</taxon>
    </lineage>
</organism>
<dbReference type="Proteomes" id="UP001161247">
    <property type="component" value="Chromosome 8"/>
</dbReference>
<protein>
    <submittedName>
        <fullName evidence="1">OLC1v1015534C1</fullName>
    </submittedName>
</protein>
<dbReference type="EMBL" id="OX459125">
    <property type="protein sequence ID" value="CAI9114744.1"/>
    <property type="molecule type" value="Genomic_DNA"/>
</dbReference>
<evidence type="ECO:0000313" key="1">
    <source>
        <dbReference type="EMBL" id="CAI9114744.1"/>
    </source>
</evidence>
<evidence type="ECO:0000313" key="2">
    <source>
        <dbReference type="Proteomes" id="UP001161247"/>
    </source>
</evidence>
<reference evidence="1" key="1">
    <citation type="submission" date="2023-03" db="EMBL/GenBank/DDBJ databases">
        <authorList>
            <person name="Julca I."/>
        </authorList>
    </citation>
    <scope>NUCLEOTIDE SEQUENCE</scope>
</reference>